<keyword evidence="12" id="KW-0902">Two-component regulatory system</keyword>
<dbReference type="InterPro" id="IPR036890">
    <property type="entry name" value="HATPase_C_sf"/>
</dbReference>
<dbReference type="GO" id="GO:0005886">
    <property type="term" value="C:plasma membrane"/>
    <property type="evidence" value="ECO:0007669"/>
    <property type="project" value="UniProtKB-SubCell"/>
</dbReference>
<dbReference type="EC" id="2.7.13.3" evidence="3"/>
<accession>H3NLV0</accession>
<dbReference type="InterPro" id="IPR003594">
    <property type="entry name" value="HATPase_dom"/>
</dbReference>
<keyword evidence="9" id="KW-0418">Kinase</keyword>
<evidence type="ECO:0000313" key="17">
    <source>
        <dbReference type="EMBL" id="EHR35620.1"/>
    </source>
</evidence>
<keyword evidence="10" id="KW-0067">ATP-binding</keyword>
<dbReference type="SMART" id="SM00388">
    <property type="entry name" value="HisKA"/>
    <property type="match status" value="1"/>
</dbReference>
<dbReference type="SUPFAM" id="SSF47384">
    <property type="entry name" value="Homodimeric domain of signal transducing histidine kinase"/>
    <property type="match status" value="1"/>
</dbReference>
<dbReference type="PANTHER" id="PTHR45528">
    <property type="entry name" value="SENSOR HISTIDINE KINASE CPXA"/>
    <property type="match status" value="1"/>
</dbReference>
<feature type="domain" description="HAMP" evidence="16">
    <location>
        <begin position="253"/>
        <end position="307"/>
    </location>
</feature>
<keyword evidence="5" id="KW-0597">Phosphoprotein</keyword>
<dbReference type="GeneID" id="96999799"/>
<dbReference type="SUPFAM" id="SSF55874">
    <property type="entry name" value="ATPase domain of HSP90 chaperone/DNA topoisomerase II/histidine kinase"/>
    <property type="match status" value="1"/>
</dbReference>
<dbReference type="EMBL" id="AGEI01000011">
    <property type="protein sequence ID" value="EHR35620.1"/>
    <property type="molecule type" value="Genomic_DNA"/>
</dbReference>
<dbReference type="InterPro" id="IPR050398">
    <property type="entry name" value="HssS/ArlS-like"/>
</dbReference>
<dbReference type="PROSITE" id="PS50109">
    <property type="entry name" value="HIS_KIN"/>
    <property type="match status" value="1"/>
</dbReference>
<name>H3NLV0_9FIRM</name>
<dbReference type="RefSeq" id="WP_005397271.1">
    <property type="nucleotide sequence ID" value="NZ_JH601088.1"/>
</dbReference>
<dbReference type="InterPro" id="IPR003661">
    <property type="entry name" value="HisK_dim/P_dom"/>
</dbReference>
<dbReference type="Proteomes" id="UP000004191">
    <property type="component" value="Unassembled WGS sequence"/>
</dbReference>
<evidence type="ECO:0000256" key="13">
    <source>
        <dbReference type="ARBA" id="ARBA00023136"/>
    </source>
</evidence>
<proteinExistence type="predicted"/>
<dbReference type="eggNOG" id="COG0642">
    <property type="taxonomic scope" value="Bacteria"/>
</dbReference>
<dbReference type="Gene3D" id="3.30.565.10">
    <property type="entry name" value="Histidine kinase-like ATPase, C-terminal domain"/>
    <property type="match status" value="1"/>
</dbReference>
<keyword evidence="8" id="KW-0547">Nucleotide-binding</keyword>
<evidence type="ECO:0000256" key="11">
    <source>
        <dbReference type="ARBA" id="ARBA00022989"/>
    </source>
</evidence>
<evidence type="ECO:0000313" key="18">
    <source>
        <dbReference type="Proteomes" id="UP000004191"/>
    </source>
</evidence>
<gene>
    <name evidence="17" type="ORF">HMPREF9709_00311</name>
</gene>
<evidence type="ECO:0000256" key="1">
    <source>
        <dbReference type="ARBA" id="ARBA00000085"/>
    </source>
</evidence>
<feature type="transmembrane region" description="Helical" evidence="14">
    <location>
        <begin position="7"/>
        <end position="28"/>
    </location>
</feature>
<dbReference type="Gene3D" id="6.10.340.10">
    <property type="match status" value="1"/>
</dbReference>
<evidence type="ECO:0000256" key="4">
    <source>
        <dbReference type="ARBA" id="ARBA00022475"/>
    </source>
</evidence>
<dbReference type="Gene3D" id="1.10.287.130">
    <property type="match status" value="1"/>
</dbReference>
<comment type="subcellular location">
    <subcellularLocation>
        <location evidence="2">Cell membrane</location>
        <topology evidence="2">Multi-pass membrane protein</topology>
    </subcellularLocation>
</comment>
<dbReference type="InterPro" id="IPR005467">
    <property type="entry name" value="His_kinase_dom"/>
</dbReference>
<dbReference type="Pfam" id="PF00512">
    <property type="entry name" value="HisKA"/>
    <property type="match status" value="1"/>
</dbReference>
<keyword evidence="4" id="KW-1003">Cell membrane</keyword>
<comment type="caution">
    <text evidence="17">The sequence shown here is derived from an EMBL/GenBank/DDBJ whole genome shotgun (WGS) entry which is preliminary data.</text>
</comment>
<evidence type="ECO:0000256" key="12">
    <source>
        <dbReference type="ARBA" id="ARBA00023012"/>
    </source>
</evidence>
<keyword evidence="6" id="KW-0808">Transferase</keyword>
<evidence type="ECO:0000256" key="14">
    <source>
        <dbReference type="SAM" id="Phobius"/>
    </source>
</evidence>
<dbReference type="InterPro" id="IPR036097">
    <property type="entry name" value="HisK_dim/P_sf"/>
</dbReference>
<keyword evidence="18" id="KW-1185">Reference proteome</keyword>
<evidence type="ECO:0000256" key="5">
    <source>
        <dbReference type="ARBA" id="ARBA00022553"/>
    </source>
</evidence>
<keyword evidence="7 14" id="KW-0812">Transmembrane</keyword>
<evidence type="ECO:0000256" key="8">
    <source>
        <dbReference type="ARBA" id="ARBA00022741"/>
    </source>
</evidence>
<evidence type="ECO:0000256" key="10">
    <source>
        <dbReference type="ARBA" id="ARBA00022840"/>
    </source>
</evidence>
<dbReference type="PROSITE" id="PS50885">
    <property type="entry name" value="HAMP"/>
    <property type="match status" value="1"/>
</dbReference>
<evidence type="ECO:0000256" key="7">
    <source>
        <dbReference type="ARBA" id="ARBA00022692"/>
    </source>
</evidence>
<organism evidence="17 18">
    <name type="scientific">Helcococcus kunzii ATCC 51366</name>
    <dbReference type="NCBI Taxonomy" id="883114"/>
    <lineage>
        <taxon>Bacteria</taxon>
        <taxon>Bacillati</taxon>
        <taxon>Bacillota</taxon>
        <taxon>Tissierellia</taxon>
        <taxon>Tissierellales</taxon>
        <taxon>Peptoniphilaceae</taxon>
        <taxon>Helcococcus</taxon>
    </lineage>
</organism>
<dbReference type="CDD" id="cd00082">
    <property type="entry name" value="HisKA"/>
    <property type="match status" value="1"/>
</dbReference>
<dbReference type="CDD" id="cd06225">
    <property type="entry name" value="HAMP"/>
    <property type="match status" value="1"/>
</dbReference>
<dbReference type="STRING" id="883114.HMPREF9709_00311"/>
<sequence length="524" mass="60315">MKLNQKTFIYSLIISFVVGAILIIYMIFMVPSLYTDYKAFDNLQAVKENHQSFLNEGKFKGDEEKGAGNSIGFKLDKKTYKLDFSSYAFEGSLELGNTEVKKIIQNIENEFSKIDVDNFDREVIEKNFENFFNQFIEILSARFKDTAESLKNDLNAKFHVYDDNIRFQNEKYKFYNFGKNFSVIQSGIENVNSNTEYLTYLAFSEKNDEYYISMANTVNPKPTEIQPVMIEALPVIIPMIVLLSLAISTIFSKKIVSPIRELSNDAKKRKYDEYKEFNPITVKGNDEIAELASSLNDLYLKQNESINKLESEAKRKEIFMRSFSHQLKTPVATASLLVDSMILEVGKFADKEKYLPEVKKELNSMKRILSEILEMNNISKSQKKEKVDLYDLSLRIKNEHHIEISDKNLDFTIVNSALWKTDGDIIYHIIDNLVKNATSYTKTNGKITVTLSDDNISVENMPATIEENIREVIFEPFVTGNIGESGHGLGLYLVKSFVDLLKMEIEVEEKSDTVKFIVYKRGRQ</sequence>
<dbReference type="GO" id="GO:0005524">
    <property type="term" value="F:ATP binding"/>
    <property type="evidence" value="ECO:0007669"/>
    <property type="project" value="UniProtKB-KW"/>
</dbReference>
<reference evidence="17 18" key="1">
    <citation type="submission" date="2012-01" db="EMBL/GenBank/DDBJ databases">
        <title>The Genome Sequence of Helcococcus kunzii ATCC 51366.</title>
        <authorList>
            <consortium name="The Broad Institute Genome Sequencing Platform"/>
            <person name="Earl A."/>
            <person name="Ward D."/>
            <person name="Feldgarden M."/>
            <person name="Gevers D."/>
            <person name="Huys G."/>
            <person name="Young S.K."/>
            <person name="Zeng Q."/>
            <person name="Gargeya S."/>
            <person name="Fitzgerald M."/>
            <person name="Haas B."/>
            <person name="Abouelleil A."/>
            <person name="Alvarado L."/>
            <person name="Arachchi H.M."/>
            <person name="Berlin A."/>
            <person name="Chapman S.B."/>
            <person name="Gearin G."/>
            <person name="Goldberg J."/>
            <person name="Griggs A."/>
            <person name="Gujja S."/>
            <person name="Hansen M."/>
            <person name="Heiman D."/>
            <person name="Howarth C."/>
            <person name="Larimer J."/>
            <person name="Lui A."/>
            <person name="MacDonald P.J.P."/>
            <person name="McCowen C."/>
            <person name="Montmayeur A."/>
            <person name="Murphy C."/>
            <person name="Neiman D."/>
            <person name="Pearson M."/>
            <person name="Priest M."/>
            <person name="Roberts A."/>
            <person name="Saif S."/>
            <person name="Shea T."/>
            <person name="Sisk P."/>
            <person name="Stolte C."/>
            <person name="Sykes S."/>
            <person name="Wortman J."/>
            <person name="Nusbaum C."/>
            <person name="Birren B."/>
        </authorList>
    </citation>
    <scope>NUCLEOTIDE SEQUENCE [LARGE SCALE GENOMIC DNA]</scope>
    <source>
        <strain evidence="17 18">ATCC 51366</strain>
    </source>
</reference>
<dbReference type="GO" id="GO:0000155">
    <property type="term" value="F:phosphorelay sensor kinase activity"/>
    <property type="evidence" value="ECO:0007669"/>
    <property type="project" value="InterPro"/>
</dbReference>
<evidence type="ECO:0000256" key="2">
    <source>
        <dbReference type="ARBA" id="ARBA00004651"/>
    </source>
</evidence>
<evidence type="ECO:0000256" key="9">
    <source>
        <dbReference type="ARBA" id="ARBA00022777"/>
    </source>
</evidence>
<dbReference type="HOGENOM" id="CLU_522456_0_0_9"/>
<evidence type="ECO:0000256" key="3">
    <source>
        <dbReference type="ARBA" id="ARBA00012438"/>
    </source>
</evidence>
<comment type="catalytic activity">
    <reaction evidence="1">
        <text>ATP + protein L-histidine = ADP + protein N-phospho-L-histidine.</text>
        <dbReference type="EC" id="2.7.13.3"/>
    </reaction>
</comment>
<evidence type="ECO:0000256" key="6">
    <source>
        <dbReference type="ARBA" id="ARBA00022679"/>
    </source>
</evidence>
<dbReference type="OrthoDB" id="9762826at2"/>
<dbReference type="SMART" id="SM00387">
    <property type="entry name" value="HATPase_c"/>
    <property type="match status" value="1"/>
</dbReference>
<evidence type="ECO:0000259" key="16">
    <source>
        <dbReference type="PROSITE" id="PS50885"/>
    </source>
</evidence>
<dbReference type="PANTHER" id="PTHR45528:SF1">
    <property type="entry name" value="SENSOR HISTIDINE KINASE CPXA"/>
    <property type="match status" value="1"/>
</dbReference>
<dbReference type="Pfam" id="PF02518">
    <property type="entry name" value="HATPase_c"/>
    <property type="match status" value="1"/>
</dbReference>
<keyword evidence="13 14" id="KW-0472">Membrane</keyword>
<keyword evidence="11 14" id="KW-1133">Transmembrane helix</keyword>
<feature type="domain" description="Histidine kinase" evidence="15">
    <location>
        <begin position="322"/>
        <end position="524"/>
    </location>
</feature>
<evidence type="ECO:0000259" key="15">
    <source>
        <dbReference type="PROSITE" id="PS50109"/>
    </source>
</evidence>
<dbReference type="InterPro" id="IPR003660">
    <property type="entry name" value="HAMP_dom"/>
</dbReference>
<protein>
    <recommendedName>
        <fullName evidence="3">histidine kinase</fullName>
        <ecNumber evidence="3">2.7.13.3</ecNumber>
    </recommendedName>
</protein>
<dbReference type="AlphaFoldDB" id="H3NLV0"/>